<dbReference type="Proteomes" id="UP001497480">
    <property type="component" value="Unassembled WGS sequence"/>
</dbReference>
<keyword evidence="2" id="KW-1185">Reference proteome</keyword>
<protein>
    <submittedName>
        <fullName evidence="1">Uncharacterized protein</fullName>
    </submittedName>
</protein>
<gene>
    <name evidence="1" type="ORF">LLUT_LOCUS7307</name>
</gene>
<name>A0AAV1WAP6_LUPLU</name>
<organism evidence="1 2">
    <name type="scientific">Lupinus luteus</name>
    <name type="common">European yellow lupine</name>
    <dbReference type="NCBI Taxonomy" id="3873"/>
    <lineage>
        <taxon>Eukaryota</taxon>
        <taxon>Viridiplantae</taxon>
        <taxon>Streptophyta</taxon>
        <taxon>Embryophyta</taxon>
        <taxon>Tracheophyta</taxon>
        <taxon>Spermatophyta</taxon>
        <taxon>Magnoliopsida</taxon>
        <taxon>eudicotyledons</taxon>
        <taxon>Gunneridae</taxon>
        <taxon>Pentapetalae</taxon>
        <taxon>rosids</taxon>
        <taxon>fabids</taxon>
        <taxon>Fabales</taxon>
        <taxon>Fabaceae</taxon>
        <taxon>Papilionoideae</taxon>
        <taxon>50 kb inversion clade</taxon>
        <taxon>genistoids sensu lato</taxon>
        <taxon>core genistoids</taxon>
        <taxon>Genisteae</taxon>
        <taxon>Lupinus</taxon>
    </lineage>
</organism>
<reference evidence="1 2" key="1">
    <citation type="submission" date="2024-03" db="EMBL/GenBank/DDBJ databases">
        <authorList>
            <person name="Martinez-Hernandez J."/>
        </authorList>
    </citation>
    <scope>NUCLEOTIDE SEQUENCE [LARGE SCALE GENOMIC DNA]</scope>
</reference>
<sequence length="161" mass="17832">MILEGGNSSSGGSLNVLSTIPPPFVGSSSRCYRQKRSSPVLGWGNWVVGNMADPKEARRMIHDATLRVKPIKGLAKRREEQTKVTRALIEAKGKVKTLQEYSVSATSFVWDNAMDQICLVHLDKDLSRMPLDGFTEDGVRQLEECDESITKFTSPISGVYE</sequence>
<accession>A0AAV1WAP6</accession>
<evidence type="ECO:0000313" key="1">
    <source>
        <dbReference type="EMBL" id="CAL0306247.1"/>
    </source>
</evidence>
<comment type="caution">
    <text evidence="1">The sequence shown here is derived from an EMBL/GenBank/DDBJ whole genome shotgun (WGS) entry which is preliminary data.</text>
</comment>
<dbReference type="AlphaFoldDB" id="A0AAV1WAP6"/>
<proteinExistence type="predicted"/>
<dbReference type="EMBL" id="CAXHTB010000005">
    <property type="protein sequence ID" value="CAL0306247.1"/>
    <property type="molecule type" value="Genomic_DNA"/>
</dbReference>
<evidence type="ECO:0000313" key="2">
    <source>
        <dbReference type="Proteomes" id="UP001497480"/>
    </source>
</evidence>